<keyword evidence="3 7" id="KW-0507">mRNA processing</keyword>
<keyword evidence="4 7" id="KW-0747">Spliceosome</keyword>
<evidence type="ECO:0000256" key="5">
    <source>
        <dbReference type="ARBA" id="ARBA00023187"/>
    </source>
</evidence>
<accession>A0A7J7K772</accession>
<dbReference type="OrthoDB" id="3881at2759"/>
<name>A0A7J7K772_BUGNE</name>
<evidence type="ECO:0000313" key="10">
    <source>
        <dbReference type="Proteomes" id="UP000593567"/>
    </source>
</evidence>
<keyword evidence="6 7" id="KW-0539">Nucleus</keyword>
<evidence type="ECO:0000256" key="6">
    <source>
        <dbReference type="ARBA" id="ARBA00023242"/>
    </source>
</evidence>
<comment type="function">
    <text evidence="7">Required for pre-mRNA splicing.</text>
</comment>
<feature type="compositionally biased region" description="Basic and acidic residues" evidence="8">
    <location>
        <begin position="239"/>
        <end position="278"/>
    </location>
</feature>
<reference evidence="9" key="1">
    <citation type="submission" date="2020-06" db="EMBL/GenBank/DDBJ databases">
        <title>Draft genome of Bugula neritina, a colonial animal packing powerful symbionts and potential medicines.</title>
        <authorList>
            <person name="Rayko M."/>
        </authorList>
    </citation>
    <scope>NUCLEOTIDE SEQUENCE [LARGE SCALE GENOMIC DNA]</scope>
    <source>
        <strain evidence="9">Kwan_BN1</strain>
    </source>
</reference>
<dbReference type="AlphaFoldDB" id="A0A7J7K772"/>
<dbReference type="GO" id="GO:0005681">
    <property type="term" value="C:spliceosomal complex"/>
    <property type="evidence" value="ECO:0007669"/>
    <property type="project" value="UniProtKB-KW"/>
</dbReference>
<keyword evidence="10" id="KW-1185">Reference proteome</keyword>
<protein>
    <recommendedName>
        <fullName evidence="7">Pre-mRNA-splicing factor 38</fullName>
    </recommendedName>
</protein>
<dbReference type="Pfam" id="PF03371">
    <property type="entry name" value="PRP38"/>
    <property type="match status" value="1"/>
</dbReference>
<evidence type="ECO:0000313" key="9">
    <source>
        <dbReference type="EMBL" id="KAF6034035.1"/>
    </source>
</evidence>
<dbReference type="GO" id="GO:0000398">
    <property type="term" value="P:mRNA splicing, via spliceosome"/>
    <property type="evidence" value="ECO:0007669"/>
    <property type="project" value="UniProtKB-UniRule"/>
</dbReference>
<feature type="compositionally biased region" description="Basic residues" evidence="8">
    <location>
        <begin position="339"/>
        <end position="378"/>
    </location>
</feature>
<keyword evidence="5 7" id="KW-0508">mRNA splicing</keyword>
<evidence type="ECO:0000256" key="4">
    <source>
        <dbReference type="ARBA" id="ARBA00022728"/>
    </source>
</evidence>
<feature type="region of interest" description="Disordered" evidence="8">
    <location>
        <begin position="239"/>
        <end position="378"/>
    </location>
</feature>
<evidence type="ECO:0000256" key="2">
    <source>
        <dbReference type="ARBA" id="ARBA00006164"/>
    </source>
</evidence>
<evidence type="ECO:0000256" key="3">
    <source>
        <dbReference type="ARBA" id="ARBA00022664"/>
    </source>
</evidence>
<dbReference type="EMBL" id="VXIV02001172">
    <property type="protein sequence ID" value="KAF6034035.1"/>
    <property type="molecule type" value="Genomic_DNA"/>
</dbReference>
<comment type="similarity">
    <text evidence="2 7">Belongs to the PRP38 family.</text>
</comment>
<evidence type="ECO:0000256" key="8">
    <source>
        <dbReference type="SAM" id="MobiDB-lite"/>
    </source>
</evidence>
<dbReference type="PANTHER" id="PTHR23142">
    <property type="entry name" value="PRE-MRNA-SPLICING FACTOR 38A-RELATED"/>
    <property type="match status" value="1"/>
</dbReference>
<dbReference type="Proteomes" id="UP000593567">
    <property type="component" value="Unassembled WGS sequence"/>
</dbReference>
<sequence>MMFQIYSRDTFMGDYDDEDDPTIATNKYNVLPVWGNEKSMNLNSLILSNIQGSPYFKVKLFGLKTYHEVIDEIYYQVSHVEPWEAGSRKVGGQTGMCGGVRGVGAGGIVSSAFCLLYKLFTLKLTRKQLTGMLDHCDSPYIRCLGFMYARYTLPPADLWDWFKDYLADEEEVDVKAGGGLVMYMGDVVRDFLLKLDWFGALFPRIPVPIQKIIVANMKEYGPSIKEQYQEEALKAEQDKVQAEREEREARVKQRYEADRTRKDQRRDDHRESDRDSRGRHGGSSRGKDYDSRDRDRDRYRESRTSDRSHRDKDRRRKDDDFSKELKKAKDRVKDERRNDKKRSRSRERKKRSRSRERRRSRSRERSKEKSHRSRRSRS</sequence>
<evidence type="ECO:0000256" key="7">
    <source>
        <dbReference type="RuleBase" id="RU367025"/>
    </source>
</evidence>
<comment type="caution">
    <text evidence="9">The sequence shown here is derived from an EMBL/GenBank/DDBJ whole genome shotgun (WGS) entry which is preliminary data.</text>
</comment>
<comment type="subcellular location">
    <subcellularLocation>
        <location evidence="1 7">Nucleus</location>
    </subcellularLocation>
</comment>
<gene>
    <name evidence="9" type="ORF">EB796_007662</name>
</gene>
<feature type="compositionally biased region" description="Basic and acidic residues" evidence="8">
    <location>
        <begin position="285"/>
        <end position="338"/>
    </location>
</feature>
<organism evidence="9 10">
    <name type="scientific">Bugula neritina</name>
    <name type="common">Brown bryozoan</name>
    <name type="synonym">Sertularia neritina</name>
    <dbReference type="NCBI Taxonomy" id="10212"/>
    <lineage>
        <taxon>Eukaryota</taxon>
        <taxon>Metazoa</taxon>
        <taxon>Spiralia</taxon>
        <taxon>Lophotrochozoa</taxon>
        <taxon>Bryozoa</taxon>
        <taxon>Gymnolaemata</taxon>
        <taxon>Cheilostomatida</taxon>
        <taxon>Flustrina</taxon>
        <taxon>Buguloidea</taxon>
        <taxon>Bugulidae</taxon>
        <taxon>Bugula</taxon>
    </lineage>
</organism>
<evidence type="ECO:0000256" key="1">
    <source>
        <dbReference type="ARBA" id="ARBA00004123"/>
    </source>
</evidence>
<proteinExistence type="inferred from homology"/>
<dbReference type="InterPro" id="IPR005037">
    <property type="entry name" value="PRP38"/>
</dbReference>